<dbReference type="Proteomes" id="UP001162640">
    <property type="component" value="Unassembled WGS sequence"/>
</dbReference>
<dbReference type="AlphaFoldDB" id="A0A9W7ASZ8"/>
<feature type="transmembrane region" description="Helical" evidence="7">
    <location>
        <begin position="94"/>
        <end position="118"/>
    </location>
</feature>
<reference evidence="9" key="1">
    <citation type="journal article" date="2023" name="Commun. Biol.">
        <title>Genome analysis of Parmales, the sister group of diatoms, reveals the evolutionary specialization of diatoms from phago-mixotrophs to photoautotrophs.</title>
        <authorList>
            <person name="Ban H."/>
            <person name="Sato S."/>
            <person name="Yoshikawa S."/>
            <person name="Yamada K."/>
            <person name="Nakamura Y."/>
            <person name="Ichinomiya M."/>
            <person name="Sato N."/>
            <person name="Blanc-Mathieu R."/>
            <person name="Endo H."/>
            <person name="Kuwata A."/>
            <person name="Ogata H."/>
        </authorList>
    </citation>
    <scope>NUCLEOTIDE SEQUENCE [LARGE SCALE GENOMIC DNA]</scope>
</reference>
<evidence type="ECO:0000256" key="6">
    <source>
        <dbReference type="SAM" id="MobiDB-lite"/>
    </source>
</evidence>
<dbReference type="Pfam" id="PF09815">
    <property type="entry name" value="XK-related"/>
    <property type="match status" value="1"/>
</dbReference>
<keyword evidence="4 7" id="KW-1133">Transmembrane helix</keyword>
<evidence type="ECO:0000256" key="1">
    <source>
        <dbReference type="ARBA" id="ARBA00004141"/>
    </source>
</evidence>
<evidence type="ECO:0000313" key="9">
    <source>
        <dbReference type="Proteomes" id="UP001162640"/>
    </source>
</evidence>
<feature type="transmembrane region" description="Helical" evidence="7">
    <location>
        <begin position="195"/>
        <end position="217"/>
    </location>
</feature>
<gene>
    <name evidence="8" type="ORF">TL16_g06292</name>
</gene>
<feature type="transmembrane region" description="Helical" evidence="7">
    <location>
        <begin position="382"/>
        <end position="404"/>
    </location>
</feature>
<feature type="transmembrane region" description="Helical" evidence="7">
    <location>
        <begin position="299"/>
        <end position="319"/>
    </location>
</feature>
<organism evidence="8 9">
    <name type="scientific">Triparma laevis f. inornata</name>
    <dbReference type="NCBI Taxonomy" id="1714386"/>
    <lineage>
        <taxon>Eukaryota</taxon>
        <taxon>Sar</taxon>
        <taxon>Stramenopiles</taxon>
        <taxon>Ochrophyta</taxon>
        <taxon>Bolidophyceae</taxon>
        <taxon>Parmales</taxon>
        <taxon>Triparmaceae</taxon>
        <taxon>Triparma</taxon>
    </lineage>
</organism>
<evidence type="ECO:0000256" key="5">
    <source>
        <dbReference type="ARBA" id="ARBA00023136"/>
    </source>
</evidence>
<dbReference type="InterPro" id="IPR018629">
    <property type="entry name" value="XK-rel"/>
</dbReference>
<evidence type="ECO:0000313" key="8">
    <source>
        <dbReference type="EMBL" id="GMH73824.1"/>
    </source>
</evidence>
<feature type="transmembrane region" description="Helical" evidence="7">
    <location>
        <begin position="232"/>
        <end position="253"/>
    </location>
</feature>
<evidence type="ECO:0000256" key="3">
    <source>
        <dbReference type="ARBA" id="ARBA00022692"/>
    </source>
</evidence>
<keyword evidence="3 7" id="KW-0812">Transmembrane</keyword>
<evidence type="ECO:0000256" key="7">
    <source>
        <dbReference type="SAM" id="Phobius"/>
    </source>
</evidence>
<proteinExistence type="inferred from homology"/>
<protein>
    <submittedName>
        <fullName evidence="8">Uncharacterized protein</fullName>
    </submittedName>
</protein>
<dbReference type="EMBL" id="BLQM01000189">
    <property type="protein sequence ID" value="GMH73824.1"/>
    <property type="molecule type" value="Genomic_DNA"/>
</dbReference>
<comment type="subcellular location">
    <subcellularLocation>
        <location evidence="1">Membrane</location>
        <topology evidence="1">Multi-pass membrane protein</topology>
    </subcellularLocation>
</comment>
<evidence type="ECO:0000256" key="2">
    <source>
        <dbReference type="ARBA" id="ARBA00008789"/>
    </source>
</evidence>
<sequence>MSVAQVKPEERSAPVVTYPDSDSRSSPTPNNVRFPPSGSSPVVKRKLSLVAVKDVFSHKAYSNGCLYIGAFLSFADMVSDALVINVFFETDQTSYAYITIASIMLCLTLQALIVIFNYRSVGKRRLLLELFYVVACMKPGIDAYRVAEEKPQLTNAMISPSNEMTFCRTSELFTESIPGACIQSYAIINGKDQGLTVVLSLASSVLSGSFISAAIAYEKDTSKEARSHSPQFYGYIPDALKPTIVVSLLMWVMSACQMSGKAFACALCAVQSRSMLLLFLFAEFFLFVLYKVVRRDYLYWIPLYGPAHYIMSTVVRVSVKFVVDFTGCLHFRHPYELGGFYMMFTIYTTPLLCLYFGSRYNVYADTEEGKEALPHVLAPGQVYTIIGTLIAIQFISFQVFLFSIKKDFLTTFYSTQTGPEMIQDLFNNGKDDREKIECLTINTVYWKAIEGEVRAWIKGKIPEWQESQPEWWNDRFKVLIPKSWLDEDEKRSVRESLTEASLYKAGGGKEEG</sequence>
<comment type="caution">
    <text evidence="8">The sequence shown here is derived from an EMBL/GenBank/DDBJ whole genome shotgun (WGS) entry which is preliminary data.</text>
</comment>
<dbReference type="GO" id="GO:0005886">
    <property type="term" value="C:plasma membrane"/>
    <property type="evidence" value="ECO:0007669"/>
    <property type="project" value="UniProtKB-ARBA"/>
</dbReference>
<feature type="region of interest" description="Disordered" evidence="6">
    <location>
        <begin position="1"/>
        <end position="41"/>
    </location>
</feature>
<comment type="similarity">
    <text evidence="2">Belongs to the XK family.</text>
</comment>
<evidence type="ECO:0000256" key="4">
    <source>
        <dbReference type="ARBA" id="ARBA00022989"/>
    </source>
</evidence>
<name>A0A9W7ASZ8_9STRA</name>
<keyword evidence="5 7" id="KW-0472">Membrane</keyword>
<feature type="transmembrane region" description="Helical" evidence="7">
    <location>
        <begin position="66"/>
        <end position="88"/>
    </location>
</feature>
<feature type="transmembrane region" description="Helical" evidence="7">
    <location>
        <begin position="340"/>
        <end position="362"/>
    </location>
</feature>
<feature type="transmembrane region" description="Helical" evidence="7">
    <location>
        <begin position="274"/>
        <end position="293"/>
    </location>
</feature>
<accession>A0A9W7ASZ8</accession>